<evidence type="ECO:0000313" key="1">
    <source>
        <dbReference type="EMBL" id="QDT62597.1"/>
    </source>
</evidence>
<organism evidence="1 2">
    <name type="scientific">Stieleria bergensis</name>
    <dbReference type="NCBI Taxonomy" id="2528025"/>
    <lineage>
        <taxon>Bacteria</taxon>
        <taxon>Pseudomonadati</taxon>
        <taxon>Planctomycetota</taxon>
        <taxon>Planctomycetia</taxon>
        <taxon>Pirellulales</taxon>
        <taxon>Pirellulaceae</taxon>
        <taxon>Stieleria</taxon>
    </lineage>
</organism>
<name>A0A517T2I4_9BACT</name>
<protein>
    <submittedName>
        <fullName evidence="1">Uncharacterized protein</fullName>
    </submittedName>
</protein>
<proteinExistence type="predicted"/>
<evidence type="ECO:0000313" key="2">
    <source>
        <dbReference type="Proteomes" id="UP000315003"/>
    </source>
</evidence>
<keyword evidence="2" id="KW-1185">Reference proteome</keyword>
<dbReference type="EMBL" id="CP036272">
    <property type="protein sequence ID" value="QDT62597.1"/>
    <property type="molecule type" value="Genomic_DNA"/>
</dbReference>
<reference evidence="1 2" key="1">
    <citation type="submission" date="2019-02" db="EMBL/GenBank/DDBJ databases">
        <title>Deep-cultivation of Planctomycetes and their phenomic and genomic characterization uncovers novel biology.</title>
        <authorList>
            <person name="Wiegand S."/>
            <person name="Jogler M."/>
            <person name="Boedeker C."/>
            <person name="Pinto D."/>
            <person name="Vollmers J."/>
            <person name="Rivas-Marin E."/>
            <person name="Kohn T."/>
            <person name="Peeters S.H."/>
            <person name="Heuer A."/>
            <person name="Rast P."/>
            <person name="Oberbeckmann S."/>
            <person name="Bunk B."/>
            <person name="Jeske O."/>
            <person name="Meyerdierks A."/>
            <person name="Storesund J.E."/>
            <person name="Kallscheuer N."/>
            <person name="Luecker S."/>
            <person name="Lage O.M."/>
            <person name="Pohl T."/>
            <person name="Merkel B.J."/>
            <person name="Hornburger P."/>
            <person name="Mueller R.-W."/>
            <person name="Bruemmer F."/>
            <person name="Labrenz M."/>
            <person name="Spormann A.M."/>
            <person name="Op den Camp H."/>
            <person name="Overmann J."/>
            <person name="Amann R."/>
            <person name="Jetten M.S.M."/>
            <person name="Mascher T."/>
            <person name="Medema M.H."/>
            <person name="Devos D.P."/>
            <person name="Kaster A.-K."/>
            <person name="Ovreas L."/>
            <person name="Rohde M."/>
            <person name="Galperin M.Y."/>
            <person name="Jogler C."/>
        </authorList>
    </citation>
    <scope>NUCLEOTIDE SEQUENCE [LARGE SCALE GENOMIC DNA]</scope>
    <source>
        <strain evidence="1 2">SV_7m_r</strain>
    </source>
</reference>
<sequence>MPQDSSFPNVLAAIARQSHGFDEPARLNIPLELSSCNVAGIIIGKGFRKCIQRSDGLPGACTRFDFAMFSECLKRYQSDRTALSRFKSSVDVAATIAMPAKPDCRTLHSLGTMRG</sequence>
<dbReference type="AlphaFoldDB" id="A0A517T2I4"/>
<dbReference type="Proteomes" id="UP000315003">
    <property type="component" value="Chromosome"/>
</dbReference>
<gene>
    <name evidence="1" type="ORF">SV7mr_51470</name>
</gene>
<accession>A0A517T2I4</accession>